<accession>A0ABV2T0D9</accession>
<dbReference type="Pfam" id="PF00728">
    <property type="entry name" value="Glyco_hydro_20"/>
    <property type="match status" value="1"/>
</dbReference>
<name>A0ABV2T0D9_9BACT</name>
<dbReference type="InterPro" id="IPR029018">
    <property type="entry name" value="Hex-like_dom2"/>
</dbReference>
<dbReference type="SUPFAM" id="SSF55545">
    <property type="entry name" value="beta-N-acetylhexosaminidase-like domain"/>
    <property type="match status" value="1"/>
</dbReference>
<keyword evidence="4" id="KW-0378">Hydrolase</keyword>
<evidence type="ECO:0000256" key="6">
    <source>
        <dbReference type="SAM" id="SignalP"/>
    </source>
</evidence>
<evidence type="ECO:0000256" key="5">
    <source>
        <dbReference type="ARBA" id="ARBA00023295"/>
    </source>
</evidence>
<dbReference type="InterPro" id="IPR017853">
    <property type="entry name" value="GH"/>
</dbReference>
<evidence type="ECO:0000256" key="3">
    <source>
        <dbReference type="ARBA" id="ARBA00012663"/>
    </source>
</evidence>
<dbReference type="PRINTS" id="PR00738">
    <property type="entry name" value="GLHYDRLASE20"/>
</dbReference>
<keyword evidence="6" id="KW-0732">Signal</keyword>
<dbReference type="Gene3D" id="3.30.379.10">
    <property type="entry name" value="Chitobiase/beta-hexosaminidase domain 2-like"/>
    <property type="match status" value="1"/>
</dbReference>
<sequence>MKIVFRYILLWIMLSATGPVCAENTYPLYPFRLWPMPQQVSAVAGPGTRIDQLKAIHWRNVQQQPVLTGMFSHLPVSQETGPGVIVFEQSAEAALPEQEEGYVLEVGRDSVKVKARKEVGLFYGYQTLLQLGEDARDLGIPIPACRIVDYPDLAVRALHLDLKHHLDGMHYYYQLIDRLAGWKINHLIVEFEDKLRYRKAPLVGASHAVAIEEFAMLSRYAKERHIEISPLVQGLGHASFILKHKAYESLRDNPRSEWVFDPLHPDTYKVQFALYDDAIAATPYGRFLHVGGDEVGELGASSRAKASGMNAFELQMHWLNEVCNYVVSKGRIPVFWDDMVFDLAGLYKSTYDKDMPAGLVDSLWRANLPLLDSNVHLFPDSCVYMRWNYDTPEVEGNINAINWYRKNKLPVMASTAVQTFWPMMPRRQSNFEPIRNFCRIAIAQKLTGILCAAWDDSSPHYETFMRGIHTFGGLSWHYQELTVTAVHQNYAARFYGHYNGESGNFQDKLEEAMPFWETALLNKGTRNNAPRSMDLVTLPVESNREWSKKYAEKLQKARVAVVNYKQIKTAIGKATGSARRNLYALQLWQAINELQIYPASLLLALERYDVAPAGEKKKYITEIGTIMQHFPTLREQFEAVFGKTRMLGNPVDYLEDKNVPNHLAAATANSDWMYIYELAFNEKVKKWLADK</sequence>
<feature type="chain" id="PRO_5045217462" description="beta-N-acetylhexosaminidase" evidence="6">
    <location>
        <begin position="23"/>
        <end position="691"/>
    </location>
</feature>
<dbReference type="Gene3D" id="3.20.20.80">
    <property type="entry name" value="Glycosidases"/>
    <property type="match status" value="1"/>
</dbReference>
<comment type="similarity">
    <text evidence="2">Belongs to the glycosyl hydrolase 20 family.</text>
</comment>
<keyword evidence="10" id="KW-1185">Reference proteome</keyword>
<keyword evidence="5" id="KW-0326">Glycosidase</keyword>
<dbReference type="PANTHER" id="PTHR22600">
    <property type="entry name" value="BETA-HEXOSAMINIDASE"/>
    <property type="match status" value="1"/>
</dbReference>
<dbReference type="InterPro" id="IPR015882">
    <property type="entry name" value="HEX_bac_N"/>
</dbReference>
<dbReference type="InterPro" id="IPR025705">
    <property type="entry name" value="Beta_hexosaminidase_sua/sub"/>
</dbReference>
<evidence type="ECO:0000313" key="9">
    <source>
        <dbReference type="EMBL" id="MET6996085.1"/>
    </source>
</evidence>
<dbReference type="Proteomes" id="UP001549749">
    <property type="component" value="Unassembled WGS sequence"/>
</dbReference>
<dbReference type="SUPFAM" id="SSF51445">
    <property type="entry name" value="(Trans)glycosidases"/>
    <property type="match status" value="1"/>
</dbReference>
<proteinExistence type="inferred from homology"/>
<reference evidence="9 10" key="1">
    <citation type="submission" date="2024-06" db="EMBL/GenBank/DDBJ databases">
        <title>Chitinophaga defluvii sp. nov., isolated from municipal sewage.</title>
        <authorList>
            <person name="Zhang L."/>
        </authorList>
    </citation>
    <scope>NUCLEOTIDE SEQUENCE [LARGE SCALE GENOMIC DNA]</scope>
    <source>
        <strain evidence="9 10">H8</strain>
    </source>
</reference>
<feature type="domain" description="Glycoside hydrolase family 20 catalytic" evidence="7">
    <location>
        <begin position="156"/>
        <end position="344"/>
    </location>
</feature>
<evidence type="ECO:0000256" key="4">
    <source>
        <dbReference type="ARBA" id="ARBA00022801"/>
    </source>
</evidence>
<gene>
    <name evidence="9" type="ORF">ABR189_01835</name>
</gene>
<dbReference type="EMBL" id="JBEXAC010000001">
    <property type="protein sequence ID" value="MET6996085.1"/>
    <property type="molecule type" value="Genomic_DNA"/>
</dbReference>
<dbReference type="InterPro" id="IPR015883">
    <property type="entry name" value="Glyco_hydro_20_cat"/>
</dbReference>
<dbReference type="RefSeq" id="WP_354658733.1">
    <property type="nucleotide sequence ID" value="NZ_JBEXAC010000001.1"/>
</dbReference>
<comment type="caution">
    <text evidence="9">The sequence shown here is derived from an EMBL/GenBank/DDBJ whole genome shotgun (WGS) entry which is preliminary data.</text>
</comment>
<evidence type="ECO:0000313" key="10">
    <source>
        <dbReference type="Proteomes" id="UP001549749"/>
    </source>
</evidence>
<evidence type="ECO:0000259" key="7">
    <source>
        <dbReference type="Pfam" id="PF00728"/>
    </source>
</evidence>
<comment type="catalytic activity">
    <reaction evidence="1">
        <text>Hydrolysis of terminal non-reducing N-acetyl-D-hexosamine residues in N-acetyl-beta-D-hexosaminides.</text>
        <dbReference type="EC" id="3.2.1.52"/>
    </reaction>
</comment>
<evidence type="ECO:0000259" key="8">
    <source>
        <dbReference type="Pfam" id="PF02838"/>
    </source>
</evidence>
<feature type="domain" description="Beta-hexosaminidase bacterial type N-terminal" evidence="8">
    <location>
        <begin position="32"/>
        <end position="150"/>
    </location>
</feature>
<feature type="signal peptide" evidence="6">
    <location>
        <begin position="1"/>
        <end position="22"/>
    </location>
</feature>
<evidence type="ECO:0000256" key="1">
    <source>
        <dbReference type="ARBA" id="ARBA00001231"/>
    </source>
</evidence>
<dbReference type="Pfam" id="PF02838">
    <property type="entry name" value="Glyco_hydro_20b"/>
    <property type="match status" value="1"/>
</dbReference>
<organism evidence="9 10">
    <name type="scientific">Chitinophaga defluvii</name>
    <dbReference type="NCBI Taxonomy" id="3163343"/>
    <lineage>
        <taxon>Bacteria</taxon>
        <taxon>Pseudomonadati</taxon>
        <taxon>Bacteroidota</taxon>
        <taxon>Chitinophagia</taxon>
        <taxon>Chitinophagales</taxon>
        <taxon>Chitinophagaceae</taxon>
        <taxon>Chitinophaga</taxon>
    </lineage>
</organism>
<evidence type="ECO:0000256" key="2">
    <source>
        <dbReference type="ARBA" id="ARBA00006285"/>
    </source>
</evidence>
<dbReference type="PANTHER" id="PTHR22600:SF57">
    <property type="entry name" value="BETA-N-ACETYLHEXOSAMINIDASE"/>
    <property type="match status" value="1"/>
</dbReference>
<protein>
    <recommendedName>
        <fullName evidence="3">beta-N-acetylhexosaminidase</fullName>
        <ecNumber evidence="3">3.2.1.52</ecNumber>
    </recommendedName>
</protein>
<dbReference type="EC" id="3.2.1.52" evidence="3"/>